<comment type="similarity">
    <text evidence="2">Belongs to the TLS1 family.</text>
</comment>
<accession>G5C8I4</accession>
<evidence type="ECO:0000256" key="2">
    <source>
        <dbReference type="ARBA" id="ARBA00007643"/>
    </source>
</evidence>
<evidence type="ECO:0000256" key="4">
    <source>
        <dbReference type="SAM" id="MobiDB-lite"/>
    </source>
</evidence>
<dbReference type="PANTHER" id="PTHR13486">
    <property type="entry name" value="TELOMERE LENGTH AND SILENCING PROTEIN 1 TLS1 FAMILY MEMBER"/>
    <property type="match status" value="1"/>
</dbReference>
<keyword evidence="3" id="KW-0539">Nucleus</keyword>
<dbReference type="PANTHER" id="PTHR13486:SF2">
    <property type="entry name" value="SPLICING FACTOR C9ORF78"/>
    <property type="match status" value="1"/>
</dbReference>
<dbReference type="STRING" id="10181.G5C8I4"/>
<dbReference type="AlphaFoldDB" id="G5C8I4"/>
<dbReference type="GO" id="GO:0000398">
    <property type="term" value="P:mRNA splicing, via spliceosome"/>
    <property type="evidence" value="ECO:0007669"/>
    <property type="project" value="TreeGrafter"/>
</dbReference>
<proteinExistence type="inferred from homology"/>
<evidence type="ECO:0000313" key="6">
    <source>
        <dbReference type="Proteomes" id="UP000006813"/>
    </source>
</evidence>
<dbReference type="InterPro" id="IPR010756">
    <property type="entry name" value="Tls1-like"/>
</dbReference>
<dbReference type="EMBL" id="JH173823">
    <property type="protein sequence ID" value="EHB17845.1"/>
    <property type="molecule type" value="Genomic_DNA"/>
</dbReference>
<dbReference type="Pfam" id="PF07052">
    <property type="entry name" value="Hep_59"/>
    <property type="match status" value="1"/>
</dbReference>
<dbReference type="Proteomes" id="UP000006813">
    <property type="component" value="Unassembled WGS sequence"/>
</dbReference>
<gene>
    <name evidence="5" type="ORF">GW7_12178</name>
</gene>
<evidence type="ECO:0000256" key="1">
    <source>
        <dbReference type="ARBA" id="ARBA00004123"/>
    </source>
</evidence>
<dbReference type="InParanoid" id="G5C8I4"/>
<evidence type="ECO:0000313" key="5">
    <source>
        <dbReference type="EMBL" id="EHB17845.1"/>
    </source>
</evidence>
<dbReference type="GO" id="GO:0005681">
    <property type="term" value="C:spliceosomal complex"/>
    <property type="evidence" value="ECO:0007669"/>
    <property type="project" value="TreeGrafter"/>
</dbReference>
<evidence type="ECO:0000256" key="3">
    <source>
        <dbReference type="ARBA" id="ARBA00023242"/>
    </source>
</evidence>
<feature type="region of interest" description="Disordered" evidence="4">
    <location>
        <begin position="16"/>
        <end position="40"/>
    </location>
</feature>
<protein>
    <submittedName>
        <fullName evidence="5">Uncharacterized protein</fullName>
    </submittedName>
</protein>
<name>G5C8I4_HETGA</name>
<feature type="compositionally biased region" description="Basic and acidic residues" evidence="4">
    <location>
        <begin position="25"/>
        <end position="38"/>
    </location>
</feature>
<reference evidence="5 6" key="1">
    <citation type="journal article" date="2011" name="Nature">
        <title>Genome sequencing reveals insights into physiology and longevity of the naked mole rat.</title>
        <authorList>
            <person name="Kim E.B."/>
            <person name="Fang X."/>
            <person name="Fushan A.A."/>
            <person name="Huang Z."/>
            <person name="Lobanov A.V."/>
            <person name="Han L."/>
            <person name="Marino S.M."/>
            <person name="Sun X."/>
            <person name="Turanov A.A."/>
            <person name="Yang P."/>
            <person name="Yim S.H."/>
            <person name="Zhao X."/>
            <person name="Kasaikina M.V."/>
            <person name="Stoletzki N."/>
            <person name="Peng C."/>
            <person name="Polak P."/>
            <person name="Xiong Z."/>
            <person name="Kiezun A."/>
            <person name="Zhu Y."/>
            <person name="Chen Y."/>
            <person name="Kryukov G.V."/>
            <person name="Zhang Q."/>
            <person name="Peshkin L."/>
            <person name="Yang L."/>
            <person name="Bronson R.T."/>
            <person name="Buffenstein R."/>
            <person name="Wang B."/>
            <person name="Han C."/>
            <person name="Li Q."/>
            <person name="Chen L."/>
            <person name="Zhao W."/>
            <person name="Sunyaev S.R."/>
            <person name="Park T.J."/>
            <person name="Zhang G."/>
            <person name="Wang J."/>
            <person name="Gladyshev V.N."/>
        </authorList>
    </citation>
    <scope>NUCLEOTIDE SEQUENCE [LARGE SCALE GENOMIC DNA]</scope>
</reference>
<organism evidence="5 6">
    <name type="scientific">Heterocephalus glaber</name>
    <name type="common">Naked mole rat</name>
    <dbReference type="NCBI Taxonomy" id="10181"/>
    <lineage>
        <taxon>Eukaryota</taxon>
        <taxon>Metazoa</taxon>
        <taxon>Chordata</taxon>
        <taxon>Craniata</taxon>
        <taxon>Vertebrata</taxon>
        <taxon>Euteleostomi</taxon>
        <taxon>Mammalia</taxon>
        <taxon>Eutheria</taxon>
        <taxon>Euarchontoglires</taxon>
        <taxon>Glires</taxon>
        <taxon>Rodentia</taxon>
        <taxon>Hystricomorpha</taxon>
        <taxon>Bathyergidae</taxon>
        <taxon>Heterocephalus</taxon>
    </lineage>
</organism>
<comment type="subcellular location">
    <subcellularLocation>
        <location evidence="1">Nucleus</location>
    </subcellularLocation>
</comment>
<sequence length="94" mass="11318">MLVTRKTFRWHWADSELEEDEQDSEEMKKLKERDKDKINEEEDLRLGASFSAETNRRNEDADMMKYIETELKKRKGILQHEEQKMKPKNAEGCL</sequence>